<reference evidence="3" key="1">
    <citation type="submission" date="2016-03" db="EMBL/GenBank/DDBJ databases">
        <title>Mechanisms controlling the formation of the plant cell surface in tip-growing cells are functionally conserved among land plants.</title>
        <authorList>
            <person name="Honkanen S."/>
            <person name="Jones V.A."/>
            <person name="Morieri G."/>
            <person name="Champion C."/>
            <person name="Hetherington A.J."/>
            <person name="Kelly S."/>
            <person name="Saint-Marcoux D."/>
            <person name="Proust H."/>
            <person name="Prescott H."/>
            <person name="Dolan L."/>
        </authorList>
    </citation>
    <scope>NUCLEOTIDE SEQUENCE [LARGE SCALE GENOMIC DNA]</scope>
    <source>
        <tissue evidence="3">Whole gametophyte</tissue>
    </source>
</reference>
<keyword evidence="4" id="KW-1185">Reference proteome</keyword>
<feature type="region of interest" description="Disordered" evidence="2">
    <location>
        <begin position="402"/>
        <end position="436"/>
    </location>
</feature>
<evidence type="ECO:0000256" key="1">
    <source>
        <dbReference type="SAM" id="Coils"/>
    </source>
</evidence>
<evidence type="ECO:0000313" key="3">
    <source>
        <dbReference type="EMBL" id="OAE21860.1"/>
    </source>
</evidence>
<feature type="region of interest" description="Disordered" evidence="2">
    <location>
        <begin position="120"/>
        <end position="162"/>
    </location>
</feature>
<dbReference type="AlphaFoldDB" id="A0A176VLT7"/>
<proteinExistence type="predicted"/>
<comment type="caution">
    <text evidence="3">The sequence shown here is derived from an EMBL/GenBank/DDBJ whole genome shotgun (WGS) entry which is preliminary data.</text>
</comment>
<gene>
    <name evidence="3" type="ORF">AXG93_4128s1000</name>
</gene>
<keyword evidence="1" id="KW-0175">Coiled coil</keyword>
<feature type="compositionally biased region" description="Basic and acidic residues" evidence="2">
    <location>
        <begin position="138"/>
        <end position="152"/>
    </location>
</feature>
<sequence length="449" mass="50228">MVQLAFWIRALVHEKTTRKESLPRELASQESTRSLHVEQFFPKSMDMLPEPVSNILHRDIKRVRHLIDDVEERILSLEERVSSIQAGQQSATVKLHRRLDKMEMDLEDIQDALESFLGGSVGNRTANPHHSVSSPDSYSREEEAADKIKADGEDPQGSQLVQGSPSLELAEALGRIIKLENTLMERIRDIQRTLIHDVDNLKREVCYLSKQSQDLKEQQFLVKSPEQTKGPHEGMSAEQAVVDSEDGRAVASGVKLRDEMMTYFGGRVDHLGQVDLSLSKVEAGSRVDALNTTTIPPARSSQPFGFDLDLQRSKWDFAENRMSEEKTNMDIDTCVEDKPPNTLRSLEAEVQRVSQLPTKELAFIQPGALSGDQQLNSLPRVKQELPSIRDPALQRNCTGALEHQAESDLSSDFARANEAEKSESLKADSVDDEHAAAQTNKVLEAYGID</sequence>
<dbReference type="EMBL" id="LVLJ01003333">
    <property type="protein sequence ID" value="OAE21860.1"/>
    <property type="molecule type" value="Genomic_DNA"/>
</dbReference>
<dbReference type="Proteomes" id="UP000077202">
    <property type="component" value="Unassembled WGS sequence"/>
</dbReference>
<feature type="compositionally biased region" description="Polar residues" evidence="2">
    <location>
        <begin position="122"/>
        <end position="137"/>
    </location>
</feature>
<feature type="region of interest" description="Disordered" evidence="2">
    <location>
        <begin position="225"/>
        <end position="244"/>
    </location>
</feature>
<protein>
    <submittedName>
        <fullName evidence="3">Uncharacterized protein</fullName>
    </submittedName>
</protein>
<accession>A0A176VLT7</accession>
<feature type="compositionally biased region" description="Basic and acidic residues" evidence="2">
    <location>
        <begin position="415"/>
        <end position="435"/>
    </location>
</feature>
<feature type="coiled-coil region" evidence="1">
    <location>
        <begin position="60"/>
        <end position="87"/>
    </location>
</feature>
<name>A0A176VLT7_MARPO</name>
<evidence type="ECO:0000256" key="2">
    <source>
        <dbReference type="SAM" id="MobiDB-lite"/>
    </source>
</evidence>
<evidence type="ECO:0000313" key="4">
    <source>
        <dbReference type="Proteomes" id="UP000077202"/>
    </source>
</evidence>
<organism evidence="3 4">
    <name type="scientific">Marchantia polymorpha subsp. ruderalis</name>
    <dbReference type="NCBI Taxonomy" id="1480154"/>
    <lineage>
        <taxon>Eukaryota</taxon>
        <taxon>Viridiplantae</taxon>
        <taxon>Streptophyta</taxon>
        <taxon>Embryophyta</taxon>
        <taxon>Marchantiophyta</taxon>
        <taxon>Marchantiopsida</taxon>
        <taxon>Marchantiidae</taxon>
        <taxon>Marchantiales</taxon>
        <taxon>Marchantiaceae</taxon>
        <taxon>Marchantia</taxon>
    </lineage>
</organism>